<sequence length="150" mass="16530">MSHESMATLSVSGNNEDGLKTTVNVRNLDGFIVDEPERLGGTNAGANPLEYFLGALSACTSIVLRYAARGEAFEYTGVDFNTEGTLDTRGFAGKADVQTYFQTIHLEVIIDTDESDERIQEMKTIVEKRCPLYNLANDANVNITSTWRKP</sequence>
<dbReference type="InterPro" id="IPR052924">
    <property type="entry name" value="OsmC/Ohr_hydroprdx_reductase"/>
</dbReference>
<dbReference type="Gene3D" id="3.30.300.20">
    <property type="match status" value="1"/>
</dbReference>
<dbReference type="InterPro" id="IPR036102">
    <property type="entry name" value="OsmC/Ohrsf"/>
</dbReference>
<reference evidence="1 2" key="1">
    <citation type="submission" date="2017-01" db="EMBL/GenBank/DDBJ databases">
        <title>Complete Genome Sequence of Dolosigranulum pigrum isolated from a Patient with interstitial lung disease.</title>
        <authorList>
            <person name="Mukhopadhyay R."/>
            <person name="Joaquin J."/>
            <person name="Hogue R."/>
            <person name="Fitzgerald S."/>
            <person name="Jospin G."/>
            <person name="Eisen J.A."/>
            <person name="Chaturvedi V."/>
        </authorList>
    </citation>
    <scope>NUCLEOTIDE SEQUENCE [LARGE SCALE GENOMIC DNA]</scope>
    <source>
        <strain evidence="1 2">15S00348</strain>
    </source>
</reference>
<dbReference type="SUPFAM" id="SSF82784">
    <property type="entry name" value="OsmC-like"/>
    <property type="match status" value="1"/>
</dbReference>
<gene>
    <name evidence="1" type="ORF">BWX42_02640</name>
</gene>
<organism evidence="1 2">
    <name type="scientific">Dolosigranulum pigrum</name>
    <dbReference type="NCBI Taxonomy" id="29394"/>
    <lineage>
        <taxon>Bacteria</taxon>
        <taxon>Bacillati</taxon>
        <taxon>Bacillota</taxon>
        <taxon>Bacilli</taxon>
        <taxon>Lactobacillales</taxon>
        <taxon>Carnobacteriaceae</taxon>
        <taxon>Dolosigranulum</taxon>
    </lineage>
</organism>
<dbReference type="InterPro" id="IPR003718">
    <property type="entry name" value="OsmC/Ohr_fam"/>
</dbReference>
<evidence type="ECO:0000313" key="2">
    <source>
        <dbReference type="Proteomes" id="UP000190409"/>
    </source>
</evidence>
<dbReference type="Pfam" id="PF02566">
    <property type="entry name" value="OsmC"/>
    <property type="match status" value="1"/>
</dbReference>
<protein>
    <submittedName>
        <fullName evidence="1">Osmotically inducible protein C</fullName>
    </submittedName>
</protein>
<dbReference type="AlphaFoldDB" id="A0A1S8KM54"/>
<dbReference type="EMBL" id="MUYF01000003">
    <property type="protein sequence ID" value="OOL80817.1"/>
    <property type="molecule type" value="Genomic_DNA"/>
</dbReference>
<comment type="caution">
    <text evidence="1">The sequence shown here is derived from an EMBL/GenBank/DDBJ whole genome shotgun (WGS) entry which is preliminary data.</text>
</comment>
<dbReference type="PANTHER" id="PTHR35368:SF1">
    <property type="entry name" value="HYDROPEROXIDE REDUCTASE"/>
    <property type="match status" value="1"/>
</dbReference>
<dbReference type="InterPro" id="IPR015946">
    <property type="entry name" value="KH_dom-like_a/b"/>
</dbReference>
<proteinExistence type="predicted"/>
<dbReference type="PANTHER" id="PTHR35368">
    <property type="entry name" value="HYDROPEROXIDE REDUCTASE"/>
    <property type="match status" value="1"/>
</dbReference>
<evidence type="ECO:0000313" key="1">
    <source>
        <dbReference type="EMBL" id="OOL80817.1"/>
    </source>
</evidence>
<dbReference type="Proteomes" id="UP000190409">
    <property type="component" value="Unassembled WGS sequence"/>
</dbReference>
<name>A0A1S8KM54_9LACT</name>
<accession>A0A1S8KM54</accession>